<evidence type="ECO:0000313" key="9">
    <source>
        <dbReference type="Proteomes" id="UP000027586"/>
    </source>
</evidence>
<dbReference type="Gene3D" id="4.10.240.10">
    <property type="entry name" value="Zn(2)-C6 fungal-type DNA-binding domain"/>
    <property type="match status" value="1"/>
</dbReference>
<feature type="compositionally biased region" description="Low complexity" evidence="6">
    <location>
        <begin position="1096"/>
        <end position="1126"/>
    </location>
</feature>
<dbReference type="CDD" id="cd12148">
    <property type="entry name" value="fungal_TF_MHR"/>
    <property type="match status" value="1"/>
</dbReference>
<keyword evidence="5" id="KW-0539">Nucleus</keyword>
<dbReference type="GO" id="GO:0005634">
    <property type="term" value="C:nucleus"/>
    <property type="evidence" value="ECO:0007669"/>
    <property type="project" value="UniProtKB-SubCell"/>
</dbReference>
<proteinExistence type="predicted"/>
<dbReference type="EMBL" id="CBTN010000002">
    <property type="protein sequence ID" value="CDH49134.1"/>
    <property type="molecule type" value="Genomic_DNA"/>
</dbReference>
<protein>
    <recommendedName>
        <fullName evidence="7">Zn(2)-C6 fungal-type domain-containing protein</fullName>
    </recommendedName>
</protein>
<feature type="compositionally biased region" description="Basic residues" evidence="6">
    <location>
        <begin position="805"/>
        <end position="818"/>
    </location>
</feature>
<keyword evidence="2" id="KW-0479">Metal-binding</keyword>
<feature type="compositionally biased region" description="Polar residues" evidence="6">
    <location>
        <begin position="1158"/>
        <end position="1190"/>
    </location>
</feature>
<feature type="region of interest" description="Disordered" evidence="6">
    <location>
        <begin position="1"/>
        <end position="88"/>
    </location>
</feature>
<sequence>MRCDGKKPCARCDQHDSPCVYDEQPNRRTPTARKVKHEDDVSNSDSSGAAAVLVSKQQRINHADPKRPYQHHPASPIPSTSPISKRPHMDEQYIRKHLKRISFTNAMYESMRQHPRTNAITRSYLFATSLPPLMLDFFNLTSQPFQIWTSFTRHFREWMRLNTIESSDAVTHEALALFTKHNLLYGSLFDFGELNHSLTSGFLMQVQAIQDEDSPNTMVLCAILSLVFYAAFQSLATSYQDIAQRLEDCANLCFQEAQRRFLRDTFMSTSREFDREWLLQLTRVSVLLTHYACTAIDEETAYMTLRLGIGYAARCSLISASNDAELDVDECKRDKRLLSVLDAWQTWLSFYLHRDDWIIESLTGMGSSDPPIEDKAAVDDCSPGNQSWAIHATQAYTGFLKQVSSTNMTLQDIKRRINHLACWSQQQQPPPSPSIPGNATLDEQQQQILPTTSPTSILALYHHTLAIQLYFCQIPQSLQFFVHQQKTIVKQDDDSPANESSNYMLDLCDAAAAEIVHIVDNLTVEYPTTSPDENVRTTSREPIAHAVLYPIFLAASMSVLCLKLRRPSVGADIQDVSDVKVTGSRDEDMELATAAAKEEGLTMTPLRKLQRLLHPICSQIDVANVITRPLGEIRATNDIATATTTKTEMSHQHVTDSGCSMDVGTPMLNAASAQQQQQQQRMMMRAPPRHNEQLWPATTTADLDHSTALIEDQAFYSDSMTSRGMVHVMSRRNDIDREQLEKLSHKRDLHYTTAVTSTLSSSMDVFGVYPAAPPAPPLPVSSMYFGNTSKQVTMQQQQAIPTTLNHHHHNFSGQKRQHPLQQQQQHQQQQQQQLQQQYQTKRIRGHSTSSYESMMPMTYLRGGTAAAAAAAAVAISPTTPRRFSYGSSTGTNMTEYPDQVAFNMYSDDYLQLMDMSEPPPTPEPVLTAAAAAAAAAAGGGGGSMAPSSSTVVANGMSSSNSSPAMFSMGPPAAAATATTTTTNNSTPLLPKPNPKKRAQTVRKSWAGQQKETEPFHGSMMETLHTGAAGAAGHTSNTAAAAAAMMDSFLSSTASTSPTVTATNTEQQQQQQSSTLTNDDNNNMWYFLESARFAQAPTAAATPAAPTPTPTASWPSSTRSNSRQQRQVYHHHHHHHQHAKARHHYPPRQPTPSSSSSSAAMLNQDSWIALSPHTTSKVDPSDQDMLNATFE</sequence>
<dbReference type="GO" id="GO:0008270">
    <property type="term" value="F:zinc ion binding"/>
    <property type="evidence" value="ECO:0007669"/>
    <property type="project" value="InterPro"/>
</dbReference>
<feature type="compositionally biased region" description="Low complexity" evidence="6">
    <location>
        <begin position="1053"/>
        <end position="1071"/>
    </location>
</feature>
<feature type="compositionally biased region" description="Basic residues" evidence="6">
    <location>
        <begin position="1127"/>
        <end position="1145"/>
    </location>
</feature>
<evidence type="ECO:0000256" key="1">
    <source>
        <dbReference type="ARBA" id="ARBA00004123"/>
    </source>
</evidence>
<name>A0A068RGN8_9FUNG</name>
<feature type="region of interest" description="Disordered" evidence="6">
    <location>
        <begin position="937"/>
        <end position="1014"/>
    </location>
</feature>
<gene>
    <name evidence="8" type="ORF">LCOR_00893.1</name>
</gene>
<feature type="region of interest" description="Disordered" evidence="6">
    <location>
        <begin position="1096"/>
        <end position="1190"/>
    </location>
</feature>
<dbReference type="CDD" id="cd00067">
    <property type="entry name" value="GAL4"/>
    <property type="match status" value="1"/>
</dbReference>
<feature type="region of interest" description="Disordered" evidence="6">
    <location>
        <begin position="791"/>
        <end position="850"/>
    </location>
</feature>
<dbReference type="Proteomes" id="UP000027586">
    <property type="component" value="Unassembled WGS sequence"/>
</dbReference>
<feature type="compositionally biased region" description="Basic and acidic residues" evidence="6">
    <location>
        <begin position="1"/>
        <end position="16"/>
    </location>
</feature>
<comment type="subcellular location">
    <subcellularLocation>
        <location evidence="1">Nucleus</location>
    </subcellularLocation>
</comment>
<dbReference type="PANTHER" id="PTHR47338">
    <property type="entry name" value="ZN(II)2CYS6 TRANSCRIPTION FACTOR (EUROFUNG)-RELATED"/>
    <property type="match status" value="1"/>
</dbReference>
<evidence type="ECO:0000313" key="8">
    <source>
        <dbReference type="EMBL" id="CDH49134.1"/>
    </source>
</evidence>
<dbReference type="VEuPathDB" id="FungiDB:LCOR_00893.1"/>
<keyword evidence="4" id="KW-0804">Transcription</keyword>
<dbReference type="STRING" id="1263082.A0A068RGN8"/>
<feature type="domain" description="Zn(2)-C6 fungal-type" evidence="7">
    <location>
        <begin position="2"/>
        <end position="27"/>
    </location>
</feature>
<dbReference type="PANTHER" id="PTHR47338:SF5">
    <property type="entry name" value="ZN(II)2CYS6 TRANSCRIPTION FACTOR (EUROFUNG)"/>
    <property type="match status" value="1"/>
</dbReference>
<feature type="compositionally biased region" description="Low complexity" evidence="6">
    <location>
        <begin position="956"/>
        <end position="988"/>
    </location>
</feature>
<dbReference type="Pfam" id="PF00172">
    <property type="entry name" value="Zn_clus"/>
    <property type="match status" value="1"/>
</dbReference>
<dbReference type="AlphaFoldDB" id="A0A068RGN8"/>
<feature type="compositionally biased region" description="Low complexity" evidence="6">
    <location>
        <begin position="819"/>
        <end position="839"/>
    </location>
</feature>
<dbReference type="InterPro" id="IPR036864">
    <property type="entry name" value="Zn2-C6_fun-type_DNA-bd_sf"/>
</dbReference>
<dbReference type="InterPro" id="IPR050815">
    <property type="entry name" value="TF_fung"/>
</dbReference>
<evidence type="ECO:0000256" key="3">
    <source>
        <dbReference type="ARBA" id="ARBA00023015"/>
    </source>
</evidence>
<dbReference type="InterPro" id="IPR001138">
    <property type="entry name" value="Zn2Cys6_DnaBD"/>
</dbReference>
<evidence type="ECO:0000256" key="2">
    <source>
        <dbReference type="ARBA" id="ARBA00022723"/>
    </source>
</evidence>
<dbReference type="OrthoDB" id="39175at2759"/>
<feature type="region of interest" description="Disordered" evidence="6">
    <location>
        <begin position="1053"/>
        <end position="1080"/>
    </location>
</feature>
<keyword evidence="9" id="KW-1185">Reference proteome</keyword>
<evidence type="ECO:0000259" key="7">
    <source>
        <dbReference type="Pfam" id="PF00172"/>
    </source>
</evidence>
<accession>A0A068RGN8</accession>
<reference evidence="8" key="1">
    <citation type="submission" date="2013-08" db="EMBL/GenBank/DDBJ databases">
        <title>Gene expansion shapes genome architecture in the human pathogen Lichtheimia corymbifera: an evolutionary genomics analysis in the ancient terrestrial Mucorales (Mucoromycotina).</title>
        <authorList>
            <person name="Schwartze V.U."/>
            <person name="Winter S."/>
            <person name="Shelest E."/>
            <person name="Marcet-Houben M."/>
            <person name="Horn F."/>
            <person name="Wehner S."/>
            <person name="Hoffmann K."/>
            <person name="Riege K."/>
            <person name="Sammeth M."/>
            <person name="Nowrousian M."/>
            <person name="Valiante V."/>
            <person name="Linde J."/>
            <person name="Jacobsen I.D."/>
            <person name="Marz M."/>
            <person name="Brakhage A.A."/>
            <person name="Gabaldon T."/>
            <person name="Bocker S."/>
            <person name="Voigt K."/>
        </authorList>
    </citation>
    <scope>NUCLEOTIDE SEQUENCE [LARGE SCALE GENOMIC DNA]</scope>
    <source>
        <strain evidence="8">FSU 9682</strain>
    </source>
</reference>
<evidence type="ECO:0000256" key="6">
    <source>
        <dbReference type="SAM" id="MobiDB-lite"/>
    </source>
</evidence>
<feature type="compositionally biased region" description="Low complexity" evidence="6">
    <location>
        <begin position="73"/>
        <end position="84"/>
    </location>
</feature>
<keyword evidence="3" id="KW-0805">Transcription regulation</keyword>
<evidence type="ECO:0000256" key="5">
    <source>
        <dbReference type="ARBA" id="ARBA00023242"/>
    </source>
</evidence>
<organism evidence="8 9">
    <name type="scientific">Lichtheimia corymbifera JMRC:FSU:9682</name>
    <dbReference type="NCBI Taxonomy" id="1263082"/>
    <lineage>
        <taxon>Eukaryota</taxon>
        <taxon>Fungi</taxon>
        <taxon>Fungi incertae sedis</taxon>
        <taxon>Mucoromycota</taxon>
        <taxon>Mucoromycotina</taxon>
        <taxon>Mucoromycetes</taxon>
        <taxon>Mucorales</taxon>
        <taxon>Lichtheimiaceae</taxon>
        <taxon>Lichtheimia</taxon>
    </lineage>
</organism>
<comment type="caution">
    <text evidence="8">The sequence shown here is derived from an EMBL/GenBank/DDBJ whole genome shotgun (WGS) entry which is preliminary data.</text>
</comment>
<dbReference type="GO" id="GO:0000981">
    <property type="term" value="F:DNA-binding transcription factor activity, RNA polymerase II-specific"/>
    <property type="evidence" value="ECO:0007669"/>
    <property type="project" value="InterPro"/>
</dbReference>
<evidence type="ECO:0000256" key="4">
    <source>
        <dbReference type="ARBA" id="ARBA00023163"/>
    </source>
</evidence>
<feature type="compositionally biased region" description="Polar residues" evidence="6">
    <location>
        <begin position="791"/>
        <end position="804"/>
    </location>
</feature>